<gene>
    <name evidence="1" type="ORF">Q760_11260</name>
</gene>
<evidence type="ECO:0000313" key="2">
    <source>
        <dbReference type="Proteomes" id="UP000029833"/>
    </source>
</evidence>
<dbReference type="AlphaFoldDB" id="A0A0A0B9B0"/>
<protein>
    <submittedName>
        <fullName evidence="1">Uncharacterized protein</fullName>
    </submittedName>
</protein>
<comment type="caution">
    <text evidence="1">The sequence shown here is derived from an EMBL/GenBank/DDBJ whole genome shotgun (WGS) entry which is preliminary data.</text>
</comment>
<accession>A0A0A0B9B0</accession>
<dbReference type="OrthoDB" id="3394546at2"/>
<dbReference type="EMBL" id="AXNT01000035">
    <property type="protein sequence ID" value="KGM02788.1"/>
    <property type="molecule type" value="Genomic_DNA"/>
</dbReference>
<keyword evidence="2" id="KW-1185">Reference proteome</keyword>
<name>A0A0A0B9B0_9CELL</name>
<dbReference type="Proteomes" id="UP000029833">
    <property type="component" value="Unassembled WGS sequence"/>
</dbReference>
<reference evidence="1 2" key="1">
    <citation type="submission" date="2013-10" db="EMBL/GenBank/DDBJ databases">
        <authorList>
            <person name="Wang G."/>
            <person name="Zhuang W."/>
        </authorList>
    </citation>
    <scope>NUCLEOTIDE SEQUENCE [LARGE SCALE GENOMIC DNA]</scope>
    <source>
        <strain evidence="1 2">DSM 20118</strain>
    </source>
</reference>
<evidence type="ECO:0000313" key="1">
    <source>
        <dbReference type="EMBL" id="KGM02788.1"/>
    </source>
</evidence>
<sequence length="117" mass="12869">MAAHDVWQLHHGGRVVASLHVTEADFPWRRAHVEPLDGFELLAPLLAEEARLAADADEAATPEWVVARDRVRAVTGLTRPDGREVTGYLLHVDGAEAWWRCGEEPCDGGPEAVGRTR</sequence>
<dbReference type="STRING" id="1408250.Q760_11260"/>
<proteinExistence type="predicted"/>
<dbReference type="RefSeq" id="WP_034627650.1">
    <property type="nucleotide sequence ID" value="NZ_AXNT01000035.1"/>
</dbReference>
<organism evidence="1 2">
    <name type="scientific">Cellulomonas cellasea DSM 20118</name>
    <dbReference type="NCBI Taxonomy" id="1408250"/>
    <lineage>
        <taxon>Bacteria</taxon>
        <taxon>Bacillati</taxon>
        <taxon>Actinomycetota</taxon>
        <taxon>Actinomycetes</taxon>
        <taxon>Micrococcales</taxon>
        <taxon>Cellulomonadaceae</taxon>
        <taxon>Cellulomonas</taxon>
    </lineage>
</organism>